<dbReference type="EMBL" id="JAJJMA010315265">
    <property type="protein sequence ID" value="MCL7049373.1"/>
    <property type="molecule type" value="Genomic_DNA"/>
</dbReference>
<dbReference type="Gene3D" id="1.10.630.10">
    <property type="entry name" value="Cytochrome P450"/>
    <property type="match status" value="1"/>
</dbReference>
<dbReference type="InterPro" id="IPR002401">
    <property type="entry name" value="Cyt_P450_E_grp-I"/>
</dbReference>
<evidence type="ECO:0000313" key="2">
    <source>
        <dbReference type="EMBL" id="MCL7049373.1"/>
    </source>
</evidence>
<dbReference type="SUPFAM" id="SSF48264">
    <property type="entry name" value="Cytochrome P450"/>
    <property type="match status" value="1"/>
</dbReference>
<proteinExistence type="inferred from homology"/>
<dbReference type="InterPro" id="IPR001128">
    <property type="entry name" value="Cyt_P450"/>
</dbReference>
<evidence type="ECO:0000256" key="1">
    <source>
        <dbReference type="ARBA" id="ARBA00010617"/>
    </source>
</evidence>
<dbReference type="GO" id="GO:0033075">
    <property type="term" value="P:isoquinoline alkaloid biosynthetic process"/>
    <property type="evidence" value="ECO:0007669"/>
    <property type="project" value="UniProtKB-ARBA"/>
</dbReference>
<dbReference type="Pfam" id="PF00067">
    <property type="entry name" value="p450"/>
    <property type="match status" value="1"/>
</dbReference>
<dbReference type="PRINTS" id="PR00463">
    <property type="entry name" value="EP450I"/>
</dbReference>
<dbReference type="Proteomes" id="UP001177140">
    <property type="component" value="Unassembled WGS sequence"/>
</dbReference>
<organism evidence="2 3">
    <name type="scientific">Papaver nudicaule</name>
    <name type="common">Iceland poppy</name>
    <dbReference type="NCBI Taxonomy" id="74823"/>
    <lineage>
        <taxon>Eukaryota</taxon>
        <taxon>Viridiplantae</taxon>
        <taxon>Streptophyta</taxon>
        <taxon>Embryophyta</taxon>
        <taxon>Tracheophyta</taxon>
        <taxon>Spermatophyta</taxon>
        <taxon>Magnoliopsida</taxon>
        <taxon>Ranunculales</taxon>
        <taxon>Papaveraceae</taxon>
        <taxon>Papaveroideae</taxon>
        <taxon>Papaver</taxon>
    </lineage>
</organism>
<comment type="similarity">
    <text evidence="1">Belongs to the cytochrome P450 family.</text>
</comment>
<dbReference type="PANTHER" id="PTHR47950">
    <property type="entry name" value="CYTOCHROME P450, FAMILY 76, SUBFAMILY C, POLYPEPTIDE 5-RELATED"/>
    <property type="match status" value="1"/>
</dbReference>
<evidence type="ECO:0008006" key="4">
    <source>
        <dbReference type="Google" id="ProtNLM"/>
    </source>
</evidence>
<dbReference type="GO" id="GO:0004497">
    <property type="term" value="F:monooxygenase activity"/>
    <property type="evidence" value="ECO:0007669"/>
    <property type="project" value="InterPro"/>
</dbReference>
<dbReference type="InterPro" id="IPR036396">
    <property type="entry name" value="Cyt_P450_sf"/>
</dbReference>
<dbReference type="GO" id="GO:0016705">
    <property type="term" value="F:oxidoreductase activity, acting on paired donors, with incorporation or reduction of molecular oxygen"/>
    <property type="evidence" value="ECO:0007669"/>
    <property type="project" value="InterPro"/>
</dbReference>
<dbReference type="AlphaFoldDB" id="A0AA41VYA3"/>
<sequence length="367" mass="41993">MNDLISSSIAIFLAVAAPLLLLLFFPNFLSSWKNKTTSRRLPPGPPGWPFIGNLLDLGYNYKAPHKRLVQLRKKYGPVFMIRMGAVNTLVIASADAAMELFKSHDQAFINRHPIQALQPPNDDNYHGTPWSPHGPIWRMNRRLYTSFFSRTTMKNTLGRRRQFVDQLIRWISVEAKEGRSVEIKHLTLVAFANLLGNLFFSKDVFMDLKSAAGTELYQLLGKIVVLSTTPNASDFFPWLRNLDPQNLANRTLKAVQACADIVDGFAKERRSTKAVRNNNEEKDYWDLLMEFEGNGKDEPIKLSDRHIIYFITEIFIGGSDSLINSVEWVMTEVVRNPEVMRKAKDEIAQVVGYNRKMEEVILRAYLI</sequence>
<dbReference type="PANTHER" id="PTHR47950:SF14">
    <property type="entry name" value="CYTOCHROME P450 76A2-LIKE ISOFORM X1"/>
    <property type="match status" value="1"/>
</dbReference>
<comment type="caution">
    <text evidence="2">The sequence shown here is derived from an EMBL/GenBank/DDBJ whole genome shotgun (WGS) entry which is preliminary data.</text>
</comment>
<keyword evidence="3" id="KW-1185">Reference proteome</keyword>
<dbReference type="GO" id="GO:0005506">
    <property type="term" value="F:iron ion binding"/>
    <property type="evidence" value="ECO:0007669"/>
    <property type="project" value="InterPro"/>
</dbReference>
<gene>
    <name evidence="2" type="ORF">MKW94_007539</name>
</gene>
<name>A0AA41VYA3_PAPNU</name>
<protein>
    <recommendedName>
        <fullName evidence="4">Cytochrome P450</fullName>
    </recommendedName>
</protein>
<accession>A0AA41VYA3</accession>
<evidence type="ECO:0000313" key="3">
    <source>
        <dbReference type="Proteomes" id="UP001177140"/>
    </source>
</evidence>
<reference evidence="2" key="1">
    <citation type="submission" date="2022-03" db="EMBL/GenBank/DDBJ databases">
        <title>A functionally conserved STORR gene fusion in Papaver species that diverged 16.8 million years ago.</title>
        <authorList>
            <person name="Catania T."/>
        </authorList>
    </citation>
    <scope>NUCLEOTIDE SEQUENCE</scope>
    <source>
        <strain evidence="2">S-191538</strain>
    </source>
</reference>
<dbReference type="GO" id="GO:0020037">
    <property type="term" value="F:heme binding"/>
    <property type="evidence" value="ECO:0007669"/>
    <property type="project" value="InterPro"/>
</dbReference>